<dbReference type="Proteomes" id="UP001352852">
    <property type="component" value="Unassembled WGS sequence"/>
</dbReference>
<evidence type="ECO:0000313" key="3">
    <source>
        <dbReference type="Proteomes" id="UP001352852"/>
    </source>
</evidence>
<dbReference type="EMBL" id="JAHUTJ010046495">
    <property type="protein sequence ID" value="MED6282427.1"/>
    <property type="molecule type" value="Genomic_DNA"/>
</dbReference>
<comment type="caution">
    <text evidence="2">The sequence shown here is derived from an EMBL/GenBank/DDBJ whole genome shotgun (WGS) entry which is preliminary data.</text>
</comment>
<evidence type="ECO:0000313" key="2">
    <source>
        <dbReference type="EMBL" id="MED6282427.1"/>
    </source>
</evidence>
<reference evidence="2 3" key="1">
    <citation type="submission" date="2021-06" db="EMBL/GenBank/DDBJ databases">
        <authorList>
            <person name="Palmer J.M."/>
        </authorList>
    </citation>
    <scope>NUCLEOTIDE SEQUENCE [LARGE SCALE GENOMIC DNA]</scope>
    <source>
        <strain evidence="2 3">CL_MEX2019</strain>
        <tissue evidence="2">Muscle</tissue>
    </source>
</reference>
<proteinExistence type="predicted"/>
<keyword evidence="3" id="KW-1185">Reference proteome</keyword>
<evidence type="ECO:0000256" key="1">
    <source>
        <dbReference type="SAM" id="MobiDB-lite"/>
    </source>
</evidence>
<accession>A0ABU7E5K0</accession>
<protein>
    <submittedName>
        <fullName evidence="2">Uncharacterized protein</fullName>
    </submittedName>
</protein>
<gene>
    <name evidence="2" type="ORF">CHARACLAT_032068</name>
</gene>
<feature type="region of interest" description="Disordered" evidence="1">
    <location>
        <begin position="27"/>
        <end position="50"/>
    </location>
</feature>
<organism evidence="2 3">
    <name type="scientific">Characodon lateralis</name>
    <dbReference type="NCBI Taxonomy" id="208331"/>
    <lineage>
        <taxon>Eukaryota</taxon>
        <taxon>Metazoa</taxon>
        <taxon>Chordata</taxon>
        <taxon>Craniata</taxon>
        <taxon>Vertebrata</taxon>
        <taxon>Euteleostomi</taxon>
        <taxon>Actinopterygii</taxon>
        <taxon>Neopterygii</taxon>
        <taxon>Teleostei</taxon>
        <taxon>Neoteleostei</taxon>
        <taxon>Acanthomorphata</taxon>
        <taxon>Ovalentaria</taxon>
        <taxon>Atherinomorphae</taxon>
        <taxon>Cyprinodontiformes</taxon>
        <taxon>Goodeidae</taxon>
        <taxon>Characodon</taxon>
    </lineage>
</organism>
<sequence>MTERDKLVESKLIGDLDPLSSPILSYRTQSSELSDSSRTEASANPGTKTGTETIINSCTVFMLLLKALQCLTKLFILLFLMRLLTINQHTVAYDCDVERK</sequence>
<name>A0ABU7E5K0_9TELE</name>